<dbReference type="AlphaFoldDB" id="A0A4R5N7W9"/>
<comment type="caution">
    <text evidence="2">The sequence shown here is derived from an EMBL/GenBank/DDBJ whole genome shotgun (WGS) entry which is preliminary data.</text>
</comment>
<organism evidence="2 3">
    <name type="scientific">Leuconostoc fallax</name>
    <dbReference type="NCBI Taxonomy" id="1251"/>
    <lineage>
        <taxon>Bacteria</taxon>
        <taxon>Bacillati</taxon>
        <taxon>Bacillota</taxon>
        <taxon>Bacilli</taxon>
        <taxon>Lactobacillales</taxon>
        <taxon>Lactobacillaceae</taxon>
        <taxon>Leuconostoc</taxon>
    </lineage>
</organism>
<keyword evidence="1" id="KW-0812">Transmembrane</keyword>
<reference evidence="2 3" key="1">
    <citation type="journal article" date="2019" name="Appl. Microbiol. Biotechnol.">
        <title>Uncovering carbohydrate metabolism through a genotype-phenotype association study of 56 lactic acid bacteria genomes.</title>
        <authorList>
            <person name="Buron-Moles G."/>
            <person name="Chailyan A."/>
            <person name="Dolejs I."/>
            <person name="Forster J."/>
            <person name="Miks M.H."/>
        </authorList>
    </citation>
    <scope>NUCLEOTIDE SEQUENCE [LARGE SCALE GENOMIC DNA]</scope>
    <source>
        <strain evidence="2 3">ATCC 700006</strain>
    </source>
</reference>
<evidence type="ECO:0000256" key="1">
    <source>
        <dbReference type="SAM" id="Phobius"/>
    </source>
</evidence>
<name>A0A4R5N7W9_9LACO</name>
<protein>
    <submittedName>
        <fullName evidence="2">Uncharacterized protein</fullName>
    </submittedName>
</protein>
<dbReference type="Proteomes" id="UP000295681">
    <property type="component" value="Unassembled WGS sequence"/>
</dbReference>
<feature type="transmembrane region" description="Helical" evidence="1">
    <location>
        <begin position="6"/>
        <end position="26"/>
    </location>
</feature>
<keyword evidence="3" id="KW-1185">Reference proteome</keyword>
<dbReference type="STRING" id="907931.GCA_000165675_01480"/>
<keyword evidence="1" id="KW-0472">Membrane</keyword>
<dbReference type="EMBL" id="PUFI01000015">
    <property type="protein sequence ID" value="TDG67536.1"/>
    <property type="molecule type" value="Genomic_DNA"/>
</dbReference>
<evidence type="ECO:0000313" key="2">
    <source>
        <dbReference type="EMBL" id="TDG67536.1"/>
    </source>
</evidence>
<evidence type="ECO:0000313" key="3">
    <source>
        <dbReference type="Proteomes" id="UP000295681"/>
    </source>
</evidence>
<keyword evidence="1" id="KW-1133">Transmembrane helix</keyword>
<proteinExistence type="predicted"/>
<gene>
    <name evidence="2" type="ORF">C5L23_001335</name>
</gene>
<accession>A0A4R5N7W9</accession>
<sequence length="524" mass="61543">MLLYKIILLVLVTVVYLIYKLVFILVKKYIFIGVLPLKNELKINAEVLGIIESYISRLDSLMEYLKSVEKILKDKRKSLFFKNATFRNFTNMNLVAHLLESKARNYGEVYELATHKNEEISYDQLIKILGVLKDTENEDVEKEKQEERQKKLERVFKDLRNVLQDFSLRIDDNLKILVIFKKGDVRNSIINNINNIKKVDENLNQLYSSSLITLANSFELLISKMYLANLNYNESSNDSNISDRPIKFSVLSQIGGIEEAREMILEEFVNDLMKKSANDWFKNLGAINKKIFNLDDEKAEVVEFFQRRNIVIHNGGVINTYYLNNVSAKYKEGLVKGEKIEVTNNYLINKISNFRIIGLKLYWYVYETCFHGEITDINEKYQGFAFDLLNAKEYDSAEKIYLLILEREKDLNTSDQFMIKINLCQTYKWRGDQEYVEKHIENMDFSSTNDIFLMCKALLLDDFDSALNHLKHNLAAKTDKNKRELIDIYLTWPLFQKFNLENDFNKYLKELGYGINVKELSSEE</sequence>